<dbReference type="PANTHER" id="PTHR43065">
    <property type="entry name" value="SENSOR HISTIDINE KINASE"/>
    <property type="match status" value="1"/>
</dbReference>
<name>A0ABT2YLK1_9BURK</name>
<protein>
    <recommendedName>
        <fullName evidence="2">histidine kinase</fullName>
        <ecNumber evidence="2">2.7.13.3</ecNumber>
    </recommendedName>
</protein>
<comment type="caution">
    <text evidence="10">The sequence shown here is derived from an EMBL/GenBank/DDBJ whole genome shotgun (WGS) entry which is preliminary data.</text>
</comment>
<evidence type="ECO:0000256" key="1">
    <source>
        <dbReference type="ARBA" id="ARBA00000085"/>
    </source>
</evidence>
<evidence type="ECO:0000259" key="9">
    <source>
        <dbReference type="PROSITE" id="PS50109"/>
    </source>
</evidence>
<keyword evidence="4" id="KW-0547">Nucleotide-binding</keyword>
<evidence type="ECO:0000256" key="4">
    <source>
        <dbReference type="ARBA" id="ARBA00022741"/>
    </source>
</evidence>
<comment type="catalytic activity">
    <reaction evidence="1">
        <text>ATP + protein L-histidine = ADP + protein N-phospho-L-histidine.</text>
        <dbReference type="EC" id="2.7.13.3"/>
    </reaction>
</comment>
<organism evidence="10 11">
    <name type="scientific">Roseateles oligotrophus</name>
    <dbReference type="NCBI Taxonomy" id="1769250"/>
    <lineage>
        <taxon>Bacteria</taxon>
        <taxon>Pseudomonadati</taxon>
        <taxon>Pseudomonadota</taxon>
        <taxon>Betaproteobacteria</taxon>
        <taxon>Burkholderiales</taxon>
        <taxon>Sphaerotilaceae</taxon>
        <taxon>Roseateles</taxon>
    </lineage>
</organism>
<keyword evidence="6" id="KW-0067">ATP-binding</keyword>
<evidence type="ECO:0000256" key="8">
    <source>
        <dbReference type="SAM" id="Phobius"/>
    </source>
</evidence>
<keyword evidence="7" id="KW-0902">Two-component regulatory system</keyword>
<sequence length="452" mass="49166">MKSPAVSPSIAPTQAGFAKQQWLWALAGGAPAWGLASFFIWQQSWLIYPKILLWLLCSGAWLGAAWGLARRAEFQQQTIGNVVEGIASGDYSQRLRRASANDQLGEQINALVDTLHRQRLRAEEAHNLVESVLQSIDVAIFAFDEQAYLRLANPAALALLHDSQQVLGRSAAELGLAALLTADTAVLSEHVFAGAAGLWRLRRLPYSVDGREQTLLFVTDLKQVLRSEELQAWRRLLRVLSHEVNNSLLPISSLSATLHSNLARGGTADLEEGLAIIHERAKHLAEFVRRYARLARLPEPQKQLFDLAALLRRLPAMLPEAALSLTLSGDSHQAMPSDFKLPFFGDPVQIEQLLINLLKNGVEAGGAPLELRCQAQPLQLTVLDCGPGIANPANLFVPFYTTKAEGAGIGLVLSRQIAEAHQGSLSLEPRRDGAGQGCAAILRFSAIGLGEH</sequence>
<dbReference type="Proteomes" id="UP001209701">
    <property type="component" value="Unassembled WGS sequence"/>
</dbReference>
<keyword evidence="5 10" id="KW-0418">Kinase</keyword>
<proteinExistence type="predicted"/>
<dbReference type="Gene3D" id="3.30.450.20">
    <property type="entry name" value="PAS domain"/>
    <property type="match status" value="1"/>
</dbReference>
<keyword evidence="8" id="KW-1133">Transmembrane helix</keyword>
<evidence type="ECO:0000256" key="5">
    <source>
        <dbReference type="ARBA" id="ARBA00022777"/>
    </source>
</evidence>
<evidence type="ECO:0000313" key="11">
    <source>
        <dbReference type="Proteomes" id="UP001209701"/>
    </source>
</evidence>
<dbReference type="Gene3D" id="3.30.565.10">
    <property type="entry name" value="Histidine kinase-like ATPase, C-terminal domain"/>
    <property type="match status" value="1"/>
</dbReference>
<keyword evidence="11" id="KW-1185">Reference proteome</keyword>
<feature type="transmembrane region" description="Helical" evidence="8">
    <location>
        <begin position="21"/>
        <end position="41"/>
    </location>
</feature>
<dbReference type="EMBL" id="JAJIRN010000011">
    <property type="protein sequence ID" value="MCV2370954.1"/>
    <property type="molecule type" value="Genomic_DNA"/>
</dbReference>
<dbReference type="PRINTS" id="PR00344">
    <property type="entry name" value="BCTRLSENSOR"/>
</dbReference>
<dbReference type="SUPFAM" id="SSF55785">
    <property type="entry name" value="PYP-like sensor domain (PAS domain)"/>
    <property type="match status" value="1"/>
</dbReference>
<evidence type="ECO:0000313" key="10">
    <source>
        <dbReference type="EMBL" id="MCV2370954.1"/>
    </source>
</evidence>
<evidence type="ECO:0000256" key="2">
    <source>
        <dbReference type="ARBA" id="ARBA00012438"/>
    </source>
</evidence>
<evidence type="ECO:0000256" key="7">
    <source>
        <dbReference type="ARBA" id="ARBA00023012"/>
    </source>
</evidence>
<dbReference type="PROSITE" id="PS50109">
    <property type="entry name" value="HIS_KIN"/>
    <property type="match status" value="1"/>
</dbReference>
<dbReference type="PANTHER" id="PTHR43065:SF46">
    <property type="entry name" value="C4-DICARBOXYLATE TRANSPORT SENSOR PROTEIN DCTB"/>
    <property type="match status" value="1"/>
</dbReference>
<feature type="domain" description="Histidine kinase" evidence="9">
    <location>
        <begin position="239"/>
        <end position="448"/>
    </location>
</feature>
<dbReference type="SUPFAM" id="SSF55874">
    <property type="entry name" value="ATPase domain of HSP90 chaperone/DNA topoisomerase II/histidine kinase"/>
    <property type="match status" value="1"/>
</dbReference>
<dbReference type="SMART" id="SM00387">
    <property type="entry name" value="HATPase_c"/>
    <property type="match status" value="1"/>
</dbReference>
<feature type="transmembrane region" description="Helical" evidence="8">
    <location>
        <begin position="47"/>
        <end position="69"/>
    </location>
</feature>
<dbReference type="GO" id="GO:0016301">
    <property type="term" value="F:kinase activity"/>
    <property type="evidence" value="ECO:0007669"/>
    <property type="project" value="UniProtKB-KW"/>
</dbReference>
<keyword evidence="8" id="KW-0472">Membrane</keyword>
<dbReference type="InterPro" id="IPR035965">
    <property type="entry name" value="PAS-like_dom_sf"/>
</dbReference>
<dbReference type="InterPro" id="IPR004358">
    <property type="entry name" value="Sig_transdc_His_kin-like_C"/>
</dbReference>
<evidence type="ECO:0000256" key="3">
    <source>
        <dbReference type="ARBA" id="ARBA00022679"/>
    </source>
</evidence>
<reference evidence="10 11" key="1">
    <citation type="submission" date="2021-11" db="EMBL/GenBank/DDBJ databases">
        <authorList>
            <person name="Liang Q."/>
            <person name="Mou H."/>
            <person name="Liu Z."/>
        </authorList>
    </citation>
    <scope>NUCLEOTIDE SEQUENCE [LARGE SCALE GENOMIC DNA]</scope>
    <source>
        <strain evidence="10 11">CHU3</strain>
    </source>
</reference>
<accession>A0ABT2YLK1</accession>
<dbReference type="Pfam" id="PF02518">
    <property type="entry name" value="HATPase_c"/>
    <property type="match status" value="1"/>
</dbReference>
<gene>
    <name evidence="10" type="ORF">LNV07_22940</name>
</gene>
<dbReference type="InterPro" id="IPR005467">
    <property type="entry name" value="His_kinase_dom"/>
</dbReference>
<keyword evidence="3" id="KW-0808">Transferase</keyword>
<dbReference type="InterPro" id="IPR036890">
    <property type="entry name" value="HATPase_C_sf"/>
</dbReference>
<dbReference type="Gene3D" id="1.10.287.130">
    <property type="match status" value="1"/>
</dbReference>
<keyword evidence="8" id="KW-0812">Transmembrane</keyword>
<dbReference type="SUPFAM" id="SSF47384">
    <property type="entry name" value="Homodimeric domain of signal transducing histidine kinase"/>
    <property type="match status" value="1"/>
</dbReference>
<dbReference type="InterPro" id="IPR003594">
    <property type="entry name" value="HATPase_dom"/>
</dbReference>
<dbReference type="RefSeq" id="WP_263573533.1">
    <property type="nucleotide sequence ID" value="NZ_JAJIRN010000011.1"/>
</dbReference>
<dbReference type="EC" id="2.7.13.3" evidence="2"/>
<dbReference type="InterPro" id="IPR036097">
    <property type="entry name" value="HisK_dim/P_sf"/>
</dbReference>
<evidence type="ECO:0000256" key="6">
    <source>
        <dbReference type="ARBA" id="ARBA00022840"/>
    </source>
</evidence>